<evidence type="ECO:0000313" key="1">
    <source>
        <dbReference type="EMBL" id="GBM27105.1"/>
    </source>
</evidence>
<gene>
    <name evidence="1" type="ORF">AVEN_189875_1</name>
</gene>
<dbReference type="EMBL" id="BGPR01000576">
    <property type="protein sequence ID" value="GBM27105.1"/>
    <property type="molecule type" value="Genomic_DNA"/>
</dbReference>
<keyword evidence="2" id="KW-1185">Reference proteome</keyword>
<comment type="caution">
    <text evidence="1">The sequence shown here is derived from an EMBL/GenBank/DDBJ whole genome shotgun (WGS) entry which is preliminary data.</text>
</comment>
<name>A0A4Y2EGU9_ARAVE</name>
<sequence>MLNLGIHEKAKLCHLFLRAVFSPPILVEKLGKTFTDVPKFVLRQGSKSQTFSHPDFYSHSEISSLTSSLDARYQSRQNYCFPASLAAKSTKSQPAIPIRLQTILNSDPSIPLCSFSSVFPSRVRKTSDWKNGECPA</sequence>
<proteinExistence type="predicted"/>
<organism evidence="1 2">
    <name type="scientific">Araneus ventricosus</name>
    <name type="common">Orbweaver spider</name>
    <name type="synonym">Epeira ventricosa</name>
    <dbReference type="NCBI Taxonomy" id="182803"/>
    <lineage>
        <taxon>Eukaryota</taxon>
        <taxon>Metazoa</taxon>
        <taxon>Ecdysozoa</taxon>
        <taxon>Arthropoda</taxon>
        <taxon>Chelicerata</taxon>
        <taxon>Arachnida</taxon>
        <taxon>Araneae</taxon>
        <taxon>Araneomorphae</taxon>
        <taxon>Entelegynae</taxon>
        <taxon>Araneoidea</taxon>
        <taxon>Araneidae</taxon>
        <taxon>Araneus</taxon>
    </lineage>
</organism>
<accession>A0A4Y2EGU9</accession>
<evidence type="ECO:0000313" key="2">
    <source>
        <dbReference type="Proteomes" id="UP000499080"/>
    </source>
</evidence>
<reference evidence="1 2" key="1">
    <citation type="journal article" date="2019" name="Sci. Rep.">
        <title>Orb-weaving spider Araneus ventricosus genome elucidates the spidroin gene catalogue.</title>
        <authorList>
            <person name="Kono N."/>
            <person name="Nakamura H."/>
            <person name="Ohtoshi R."/>
            <person name="Moran D.A.P."/>
            <person name="Shinohara A."/>
            <person name="Yoshida Y."/>
            <person name="Fujiwara M."/>
            <person name="Mori M."/>
            <person name="Tomita M."/>
            <person name="Arakawa K."/>
        </authorList>
    </citation>
    <scope>NUCLEOTIDE SEQUENCE [LARGE SCALE GENOMIC DNA]</scope>
</reference>
<dbReference type="Proteomes" id="UP000499080">
    <property type="component" value="Unassembled WGS sequence"/>
</dbReference>
<protein>
    <submittedName>
        <fullName evidence="1">Uncharacterized protein</fullName>
    </submittedName>
</protein>
<dbReference type="AlphaFoldDB" id="A0A4Y2EGU9"/>